<evidence type="ECO:0000313" key="3">
    <source>
        <dbReference type="Proteomes" id="UP001152622"/>
    </source>
</evidence>
<keyword evidence="3" id="KW-1185">Reference proteome</keyword>
<organism evidence="2 3">
    <name type="scientific">Synaphobranchus kaupii</name>
    <name type="common">Kaup's arrowtooth eel</name>
    <dbReference type="NCBI Taxonomy" id="118154"/>
    <lineage>
        <taxon>Eukaryota</taxon>
        <taxon>Metazoa</taxon>
        <taxon>Chordata</taxon>
        <taxon>Craniata</taxon>
        <taxon>Vertebrata</taxon>
        <taxon>Euteleostomi</taxon>
        <taxon>Actinopterygii</taxon>
        <taxon>Neopterygii</taxon>
        <taxon>Teleostei</taxon>
        <taxon>Anguilliformes</taxon>
        <taxon>Synaphobranchidae</taxon>
        <taxon>Synaphobranchus</taxon>
    </lineage>
</organism>
<evidence type="ECO:0000256" key="1">
    <source>
        <dbReference type="SAM" id="MobiDB-lite"/>
    </source>
</evidence>
<name>A0A9Q1IQR2_SYNKA</name>
<dbReference type="AlphaFoldDB" id="A0A9Q1IQR2"/>
<comment type="caution">
    <text evidence="2">The sequence shown here is derived from an EMBL/GenBank/DDBJ whole genome shotgun (WGS) entry which is preliminary data.</text>
</comment>
<dbReference type="Proteomes" id="UP001152622">
    <property type="component" value="Chromosome 10"/>
</dbReference>
<accession>A0A9Q1IQR2</accession>
<evidence type="ECO:0000313" key="2">
    <source>
        <dbReference type="EMBL" id="KAJ8348676.1"/>
    </source>
</evidence>
<proteinExistence type="predicted"/>
<reference evidence="2" key="1">
    <citation type="journal article" date="2023" name="Science">
        <title>Genome structures resolve the early diversification of teleost fishes.</title>
        <authorList>
            <person name="Parey E."/>
            <person name="Louis A."/>
            <person name="Montfort J."/>
            <person name="Bouchez O."/>
            <person name="Roques C."/>
            <person name="Iampietro C."/>
            <person name="Lluch J."/>
            <person name="Castinel A."/>
            <person name="Donnadieu C."/>
            <person name="Desvignes T."/>
            <person name="Floi Bucao C."/>
            <person name="Jouanno E."/>
            <person name="Wen M."/>
            <person name="Mejri S."/>
            <person name="Dirks R."/>
            <person name="Jansen H."/>
            <person name="Henkel C."/>
            <person name="Chen W.J."/>
            <person name="Zahm M."/>
            <person name="Cabau C."/>
            <person name="Klopp C."/>
            <person name="Thompson A.W."/>
            <person name="Robinson-Rechavi M."/>
            <person name="Braasch I."/>
            <person name="Lecointre G."/>
            <person name="Bobe J."/>
            <person name="Postlethwait J.H."/>
            <person name="Berthelot C."/>
            <person name="Roest Crollius H."/>
            <person name="Guiguen Y."/>
        </authorList>
    </citation>
    <scope>NUCLEOTIDE SEQUENCE</scope>
    <source>
        <strain evidence="2">WJC10195</strain>
    </source>
</reference>
<gene>
    <name evidence="2" type="ORF">SKAU_G00272650</name>
</gene>
<protein>
    <submittedName>
        <fullName evidence="2">Uncharacterized protein</fullName>
    </submittedName>
</protein>
<feature type="compositionally biased region" description="Basic and acidic residues" evidence="1">
    <location>
        <begin position="37"/>
        <end position="49"/>
    </location>
</feature>
<feature type="region of interest" description="Disordered" evidence="1">
    <location>
        <begin position="1"/>
        <end position="99"/>
    </location>
</feature>
<dbReference type="EMBL" id="JAINUF010000010">
    <property type="protein sequence ID" value="KAJ8348676.1"/>
    <property type="molecule type" value="Genomic_DNA"/>
</dbReference>
<sequence length="147" mass="16733">MYEFALSRVAAHNHPATERRPGSPPERSTRRGAKQRARNETRGAEEHRARTGARRKPSQGVRRGGPRDRRRGAAATEETPKTHHKKKKKRESEKGKEQGYGFLVSVIVFPFLTSRTDKLSRSRSIEHARVTAAYGDTDSHFDQLFLE</sequence>